<evidence type="ECO:0000313" key="4">
    <source>
        <dbReference type="Proteomes" id="UP000625283"/>
    </source>
</evidence>
<comment type="caution">
    <text evidence="3">The sequence shown here is derived from an EMBL/GenBank/DDBJ whole genome shotgun (WGS) entry which is preliminary data.</text>
</comment>
<dbReference type="RefSeq" id="WP_202104037.1">
    <property type="nucleotide sequence ID" value="NZ_JAERTY010000009.1"/>
</dbReference>
<accession>A0ABS1R762</accession>
<dbReference type="EMBL" id="JAERTY010000009">
    <property type="protein sequence ID" value="MBL1410340.1"/>
    <property type="molecule type" value="Genomic_DNA"/>
</dbReference>
<dbReference type="CDD" id="cd03801">
    <property type="entry name" value="GT4_PimA-like"/>
    <property type="match status" value="1"/>
</dbReference>
<evidence type="ECO:0000313" key="3">
    <source>
        <dbReference type="EMBL" id="MBL1410340.1"/>
    </source>
</evidence>
<evidence type="ECO:0000259" key="2">
    <source>
        <dbReference type="Pfam" id="PF13439"/>
    </source>
</evidence>
<feature type="domain" description="Glycosyltransferase subfamily 4-like N-terminal" evidence="2">
    <location>
        <begin position="5"/>
        <end position="175"/>
    </location>
</feature>
<dbReference type="InterPro" id="IPR050194">
    <property type="entry name" value="Glycosyltransferase_grp1"/>
</dbReference>
<dbReference type="InterPro" id="IPR001296">
    <property type="entry name" value="Glyco_trans_1"/>
</dbReference>
<dbReference type="Pfam" id="PF00534">
    <property type="entry name" value="Glycos_transf_1"/>
    <property type="match status" value="1"/>
</dbReference>
<dbReference type="InterPro" id="IPR028098">
    <property type="entry name" value="Glyco_trans_4-like_N"/>
</dbReference>
<dbReference type="SUPFAM" id="SSF53756">
    <property type="entry name" value="UDP-Glycosyltransferase/glycogen phosphorylase"/>
    <property type="match status" value="1"/>
</dbReference>
<gene>
    <name evidence="3" type="ORF">JKG61_16410</name>
</gene>
<name>A0ABS1R762_9SPHI</name>
<sequence>MLPKYHQKLGHEVSVIASLVSFDKNGKPCTLPKANTYFSTDGYKVIRLNYRRCWKKINSFIRRYENLSESLKTENPDILFIHDYSFADIIQVMRYAKRNNIQVFIDCHTDYINSAKSWISKHIFHHVVWRFIGRKILPYVSMFYGVTPLRCDFLRNAYKIPEAKVELLLMGVDDDLLQQKLNLGAGERLREKLCLSKEFVILTGGKIDMLKNIHLVLEAFRNIESFSKEVTLVVFGTIAPEAKEKINELLVHSKIKFVGWLSSDEILDYYIMSDLIVFPGTHSVLWEQAVGTGTPAIFKYWEGITHVDVGGNALFLKHDSVEEIESILTHVIDKEGVYEEMLKSAQQKGCTEFAYTNIAKKSLGCE</sequence>
<dbReference type="PANTHER" id="PTHR45947">
    <property type="entry name" value="SULFOQUINOVOSYL TRANSFERASE SQD2"/>
    <property type="match status" value="1"/>
</dbReference>
<reference evidence="3 4" key="1">
    <citation type="submission" date="2021-01" db="EMBL/GenBank/DDBJ databases">
        <title>C459-1 draft genome sequence.</title>
        <authorList>
            <person name="Zhang X.-F."/>
        </authorList>
    </citation>
    <scope>NUCLEOTIDE SEQUENCE [LARGE SCALE GENOMIC DNA]</scope>
    <source>
        <strain evidence="4">C459-1</strain>
    </source>
</reference>
<proteinExistence type="predicted"/>
<organism evidence="3 4">
    <name type="scientific">Sphingobacterium faecale</name>
    <dbReference type="NCBI Taxonomy" id="2803775"/>
    <lineage>
        <taxon>Bacteria</taxon>
        <taxon>Pseudomonadati</taxon>
        <taxon>Bacteroidota</taxon>
        <taxon>Sphingobacteriia</taxon>
        <taxon>Sphingobacteriales</taxon>
        <taxon>Sphingobacteriaceae</taxon>
        <taxon>Sphingobacterium</taxon>
    </lineage>
</organism>
<evidence type="ECO:0000259" key="1">
    <source>
        <dbReference type="Pfam" id="PF00534"/>
    </source>
</evidence>
<dbReference type="PANTHER" id="PTHR45947:SF3">
    <property type="entry name" value="SULFOQUINOVOSYL TRANSFERASE SQD2"/>
    <property type="match status" value="1"/>
</dbReference>
<dbReference type="Pfam" id="PF13439">
    <property type="entry name" value="Glyco_transf_4"/>
    <property type="match status" value="1"/>
</dbReference>
<keyword evidence="4" id="KW-1185">Reference proteome</keyword>
<dbReference type="Gene3D" id="3.40.50.2000">
    <property type="entry name" value="Glycogen Phosphorylase B"/>
    <property type="match status" value="2"/>
</dbReference>
<dbReference type="Proteomes" id="UP000625283">
    <property type="component" value="Unassembled WGS sequence"/>
</dbReference>
<protein>
    <submittedName>
        <fullName evidence="3">Glycosyltransferase family 4 protein</fullName>
    </submittedName>
</protein>
<feature type="domain" description="Glycosyl transferase family 1" evidence="1">
    <location>
        <begin position="191"/>
        <end position="341"/>
    </location>
</feature>